<evidence type="ECO:0000259" key="6">
    <source>
        <dbReference type="Pfam" id="PF01385"/>
    </source>
</evidence>
<name>A0A7W8QFD0_PARAM</name>
<evidence type="ECO:0000256" key="1">
    <source>
        <dbReference type="ARBA" id="ARBA00008761"/>
    </source>
</evidence>
<feature type="domain" description="Probable transposase IS891/IS1136/IS1341" evidence="6">
    <location>
        <begin position="185"/>
        <end position="291"/>
    </location>
</feature>
<dbReference type="Pfam" id="PF07282">
    <property type="entry name" value="Cas12f1-like_TNB"/>
    <property type="match status" value="1"/>
</dbReference>
<evidence type="ECO:0000256" key="4">
    <source>
        <dbReference type="ARBA" id="ARBA00023172"/>
    </source>
</evidence>
<evidence type="ECO:0000313" key="8">
    <source>
        <dbReference type="EMBL" id="MBB5428808.1"/>
    </source>
</evidence>
<comment type="caution">
    <text evidence="8">The sequence shown here is derived from an EMBL/GenBank/DDBJ whole genome shotgun (WGS) entry which is preliminary data.</text>
</comment>
<dbReference type="AlphaFoldDB" id="A0A7W8QFD0"/>
<keyword evidence="2" id="KW-0815">Transposition</keyword>
<reference evidence="8 9" key="1">
    <citation type="submission" date="2020-08" db="EMBL/GenBank/DDBJ databases">
        <title>Genomic Encyclopedia of Type Strains, Phase IV (KMG-V): Genome sequencing to study the core and pangenomes of soil and plant-associated prokaryotes.</title>
        <authorList>
            <person name="Whitman W."/>
        </authorList>
    </citation>
    <scope>NUCLEOTIDE SEQUENCE [LARGE SCALE GENOMIC DNA]</scope>
    <source>
        <strain evidence="8 9">JPY158</strain>
    </source>
</reference>
<sequence length="424" mass="47599">MERRKVTFKLYPDVREAERLTAWVRLHCELYNAALEERIDAYRKHGISLSYFDQQNTLPEIKAVRAEFVELGSHALQQTLRKLDLAFQAFFRRVKAGQAPGFPRFKSHRRFTGFCYPDPAGWKVMQLGGRGATLRIGSGKRALSLRARGKHRFGEGVKPNDLTITRRNGQWFASITLRVSAEACARQRTGDDHRGVDFGVTDWATFDNGETIANPRFVQNELPKLAQLQRERACKKKGSARYKRLSVQISTLHERIANLRRDFLHKETTRMAMTCAVIATEELRTQNMTRSARGTKDAPGRRVKQKAGLNREILSAGLSMAHQMLSYKVIDTGSTLHLSNTRQLKPSQRCAACWGIVPKTLAQRTHVCSCGHTAPRDRNAASVVLIDALTPGTGVAARRKPLPRKRGKSKSVTRETPATTPSGA</sequence>
<evidence type="ECO:0000256" key="2">
    <source>
        <dbReference type="ARBA" id="ARBA00022578"/>
    </source>
</evidence>
<feature type="compositionally biased region" description="Polar residues" evidence="5">
    <location>
        <begin position="414"/>
        <end position="424"/>
    </location>
</feature>
<evidence type="ECO:0000256" key="3">
    <source>
        <dbReference type="ARBA" id="ARBA00023125"/>
    </source>
</evidence>
<dbReference type="Proteomes" id="UP000592780">
    <property type="component" value="Unassembled WGS sequence"/>
</dbReference>
<protein>
    <submittedName>
        <fullName evidence="8">Putative transposase</fullName>
    </submittedName>
</protein>
<keyword evidence="3" id="KW-0238">DNA-binding</keyword>
<keyword evidence="9" id="KW-1185">Reference proteome</keyword>
<evidence type="ECO:0000259" key="7">
    <source>
        <dbReference type="Pfam" id="PF07282"/>
    </source>
</evidence>
<dbReference type="RefSeq" id="WP_184132961.1">
    <property type="nucleotide sequence ID" value="NZ_JACHDD010000015.1"/>
</dbReference>
<dbReference type="Pfam" id="PF01385">
    <property type="entry name" value="OrfB_IS605"/>
    <property type="match status" value="1"/>
</dbReference>
<feature type="domain" description="Cas12f1-like TNB" evidence="7">
    <location>
        <begin position="322"/>
        <end position="382"/>
    </location>
</feature>
<dbReference type="GO" id="GO:0003677">
    <property type="term" value="F:DNA binding"/>
    <property type="evidence" value="ECO:0007669"/>
    <property type="project" value="UniProtKB-KW"/>
</dbReference>
<gene>
    <name evidence="8" type="ORF">HDG40_007003</name>
</gene>
<dbReference type="InterPro" id="IPR010095">
    <property type="entry name" value="Cas12f1-like_TNB"/>
</dbReference>
<comment type="similarity">
    <text evidence="1">In the C-terminal section; belongs to the transposase 35 family.</text>
</comment>
<dbReference type="NCBIfam" id="NF040570">
    <property type="entry name" value="guided_TnpB"/>
    <property type="match status" value="1"/>
</dbReference>
<organism evidence="8 9">
    <name type="scientific">Paraburkholderia atlantica</name>
    <dbReference type="NCBI Taxonomy" id="2654982"/>
    <lineage>
        <taxon>Bacteria</taxon>
        <taxon>Pseudomonadati</taxon>
        <taxon>Pseudomonadota</taxon>
        <taxon>Betaproteobacteria</taxon>
        <taxon>Burkholderiales</taxon>
        <taxon>Burkholderiaceae</taxon>
        <taxon>Paraburkholderia</taxon>
    </lineage>
</organism>
<dbReference type="EMBL" id="JACHDD010000015">
    <property type="protein sequence ID" value="MBB5428808.1"/>
    <property type="molecule type" value="Genomic_DNA"/>
</dbReference>
<keyword evidence="4" id="KW-0233">DNA recombination</keyword>
<accession>A0A7W8QFD0</accession>
<dbReference type="GO" id="GO:0032196">
    <property type="term" value="P:transposition"/>
    <property type="evidence" value="ECO:0007669"/>
    <property type="project" value="UniProtKB-KW"/>
</dbReference>
<evidence type="ECO:0000313" key="9">
    <source>
        <dbReference type="Proteomes" id="UP000592780"/>
    </source>
</evidence>
<feature type="region of interest" description="Disordered" evidence="5">
    <location>
        <begin position="395"/>
        <end position="424"/>
    </location>
</feature>
<proteinExistence type="inferred from homology"/>
<dbReference type="InterPro" id="IPR001959">
    <property type="entry name" value="Transposase"/>
</dbReference>
<feature type="compositionally biased region" description="Basic residues" evidence="5">
    <location>
        <begin position="397"/>
        <end position="411"/>
    </location>
</feature>
<evidence type="ECO:0000256" key="5">
    <source>
        <dbReference type="SAM" id="MobiDB-lite"/>
    </source>
</evidence>
<dbReference type="GO" id="GO:0006310">
    <property type="term" value="P:DNA recombination"/>
    <property type="evidence" value="ECO:0007669"/>
    <property type="project" value="UniProtKB-KW"/>
</dbReference>